<evidence type="ECO:0000259" key="2">
    <source>
        <dbReference type="Pfam" id="PF00535"/>
    </source>
</evidence>
<evidence type="ECO:0000313" key="4">
    <source>
        <dbReference type="Proteomes" id="UP000244867"/>
    </source>
</evidence>
<dbReference type="Pfam" id="PF00535">
    <property type="entry name" value="Glycos_transf_2"/>
    <property type="match status" value="1"/>
</dbReference>
<dbReference type="InterPro" id="IPR029044">
    <property type="entry name" value="Nucleotide-diphossugar_trans"/>
</dbReference>
<dbReference type="InterPro" id="IPR050834">
    <property type="entry name" value="Glycosyltransf_2"/>
</dbReference>
<proteinExistence type="predicted"/>
<accession>A0A2R7Z366</accession>
<dbReference type="PANTHER" id="PTHR43685">
    <property type="entry name" value="GLYCOSYLTRANSFERASE"/>
    <property type="match status" value="1"/>
</dbReference>
<dbReference type="PANTHER" id="PTHR43685:SF11">
    <property type="entry name" value="GLYCOSYLTRANSFERASE TAGX-RELATED"/>
    <property type="match status" value="1"/>
</dbReference>
<organism evidence="3 4">
    <name type="scientific">Nocardioides currus</name>
    <dbReference type="NCBI Taxonomy" id="2133958"/>
    <lineage>
        <taxon>Bacteria</taxon>
        <taxon>Bacillati</taxon>
        <taxon>Actinomycetota</taxon>
        <taxon>Actinomycetes</taxon>
        <taxon>Propionibacteriales</taxon>
        <taxon>Nocardioidaceae</taxon>
        <taxon>Nocardioides</taxon>
    </lineage>
</organism>
<sequence>MESMPSNPDAATSLGEVLARVGVERPAAAPGDTFLTVVMRTQGRRLPCLAEALEALATQTDQDFEVVLVRHRIEAAMVAGVDATVAAQDVALREKVRVLDLDTGARGAPLNLGFREARGSYVVILDDDDLVLPDWVATFRELHDAHPGRALRAAALRQDVDAVVEDGQARAVPAGEPYEFWPKPFHLLDHLLMNGTPPMTIAFPRTVFHDLGEHFDEELDTTEDWDFLLRAVTLVGVANTDRPTALYRWWRAGQSSHHVHDDAHWAANHALVQRRLDDRVLLMPHGTVQRLQELVELPRVEHAEVLAERDRLSAENAALAEQVADLKERLARKRRQVRQLERQYERQGEPEEQPRPRRFGRRRD</sequence>
<evidence type="ECO:0000256" key="1">
    <source>
        <dbReference type="SAM" id="MobiDB-lite"/>
    </source>
</evidence>
<dbReference type="InterPro" id="IPR001173">
    <property type="entry name" value="Glyco_trans_2-like"/>
</dbReference>
<dbReference type="AlphaFoldDB" id="A0A2R7Z366"/>
<dbReference type="EMBL" id="PYXZ01000001">
    <property type="protein sequence ID" value="PUA83032.1"/>
    <property type="molecule type" value="Genomic_DNA"/>
</dbReference>
<keyword evidence="4" id="KW-1185">Reference proteome</keyword>
<feature type="domain" description="Glycosyltransferase 2-like" evidence="2">
    <location>
        <begin position="37"/>
        <end position="146"/>
    </location>
</feature>
<protein>
    <recommendedName>
        <fullName evidence="2">Glycosyltransferase 2-like domain-containing protein</fullName>
    </recommendedName>
</protein>
<comment type="caution">
    <text evidence="3">The sequence shown here is derived from an EMBL/GenBank/DDBJ whole genome shotgun (WGS) entry which is preliminary data.</text>
</comment>
<feature type="compositionally biased region" description="Basic and acidic residues" evidence="1">
    <location>
        <begin position="340"/>
        <end position="355"/>
    </location>
</feature>
<reference evidence="3 4" key="1">
    <citation type="submission" date="2018-03" db="EMBL/GenBank/DDBJ databases">
        <authorList>
            <person name="Keele B.F."/>
        </authorList>
    </citation>
    <scope>NUCLEOTIDE SEQUENCE [LARGE SCALE GENOMIC DNA]</scope>
    <source>
        <strain evidence="3 4">IB-3</strain>
    </source>
</reference>
<feature type="region of interest" description="Disordered" evidence="1">
    <location>
        <begin position="340"/>
        <end position="364"/>
    </location>
</feature>
<dbReference type="SUPFAM" id="SSF53448">
    <property type="entry name" value="Nucleotide-diphospho-sugar transferases"/>
    <property type="match status" value="1"/>
</dbReference>
<dbReference type="Gene3D" id="3.90.550.10">
    <property type="entry name" value="Spore Coat Polysaccharide Biosynthesis Protein SpsA, Chain A"/>
    <property type="match status" value="1"/>
</dbReference>
<evidence type="ECO:0000313" key="3">
    <source>
        <dbReference type="EMBL" id="PUA83032.1"/>
    </source>
</evidence>
<gene>
    <name evidence="3" type="ORF">C7S10_04960</name>
</gene>
<name>A0A2R7Z366_9ACTN</name>
<dbReference type="Proteomes" id="UP000244867">
    <property type="component" value="Unassembled WGS sequence"/>
</dbReference>